<sequence>METFILIVLLSGIIPLLILFIKKKAFNFSEPILPFIWITAIASVYEIVGTGFLQINISYWFQIYPFLEIIALTYFFLKLFKEKYKLLIYFGLTILLAAYSYSFFLWKDDGSLFSHGLNKTFISIIVILFSTLWFKDLFKTLEEETLWKLPNFYFISAILLYYSSTMLLFLLSSVIRDEFIDNFWLINVIATFLLRIILTSGTCKMKYN</sequence>
<name>A0A3P1ALR4_9FLAO</name>
<dbReference type="EMBL" id="RQTJ01000047">
    <property type="protein sequence ID" value="RRA89877.1"/>
    <property type="molecule type" value="Genomic_DNA"/>
</dbReference>
<dbReference type="AlphaFoldDB" id="A0A3P1ALR4"/>
<evidence type="ECO:0000313" key="2">
    <source>
        <dbReference type="EMBL" id="RRA89877.1"/>
    </source>
</evidence>
<comment type="caution">
    <text evidence="2">The sequence shown here is derived from an EMBL/GenBank/DDBJ whole genome shotgun (WGS) entry which is preliminary data.</text>
</comment>
<gene>
    <name evidence="2" type="ORF">EG242_13865</name>
</gene>
<feature type="transmembrane region" description="Helical" evidence="1">
    <location>
        <begin position="33"/>
        <end position="53"/>
    </location>
</feature>
<evidence type="ECO:0000256" key="1">
    <source>
        <dbReference type="SAM" id="Phobius"/>
    </source>
</evidence>
<keyword evidence="1" id="KW-1133">Transmembrane helix</keyword>
<protein>
    <recommendedName>
        <fullName evidence="4">Histidine kinase N-terminal 7TM region domain-containing protein</fullName>
    </recommendedName>
</protein>
<evidence type="ECO:0008006" key="4">
    <source>
        <dbReference type="Google" id="ProtNLM"/>
    </source>
</evidence>
<keyword evidence="3" id="KW-1185">Reference proteome</keyword>
<dbReference type="RefSeq" id="WP_124900458.1">
    <property type="nucleotide sequence ID" value="NZ_RQTJ01000047.1"/>
</dbReference>
<keyword evidence="1" id="KW-0812">Transmembrane</keyword>
<feature type="transmembrane region" description="Helical" evidence="1">
    <location>
        <begin position="183"/>
        <end position="203"/>
    </location>
</feature>
<feature type="transmembrane region" description="Helical" evidence="1">
    <location>
        <begin position="59"/>
        <end position="77"/>
    </location>
</feature>
<feature type="transmembrane region" description="Helical" evidence="1">
    <location>
        <begin position="6"/>
        <end position="21"/>
    </location>
</feature>
<dbReference type="OrthoDB" id="1366120at2"/>
<proteinExistence type="predicted"/>
<keyword evidence="1" id="KW-0472">Membrane</keyword>
<dbReference type="Proteomes" id="UP000268372">
    <property type="component" value="Unassembled WGS sequence"/>
</dbReference>
<feature type="transmembrane region" description="Helical" evidence="1">
    <location>
        <begin position="121"/>
        <end position="138"/>
    </location>
</feature>
<accession>A0A3P1ALR4</accession>
<evidence type="ECO:0000313" key="3">
    <source>
        <dbReference type="Proteomes" id="UP000268372"/>
    </source>
</evidence>
<reference evidence="2 3" key="1">
    <citation type="submission" date="2018-11" db="EMBL/GenBank/DDBJ databases">
        <title>Flavobacterium sp. nov., YIM 102796 draft genome.</title>
        <authorList>
            <person name="Li G."/>
            <person name="Jiang Y."/>
        </authorList>
    </citation>
    <scope>NUCLEOTIDE SEQUENCE [LARGE SCALE GENOMIC DNA]</scope>
    <source>
        <strain evidence="2 3">YIM 102796</strain>
    </source>
</reference>
<feature type="transmembrane region" description="Helical" evidence="1">
    <location>
        <begin position="150"/>
        <end position="171"/>
    </location>
</feature>
<organism evidence="2 3">
    <name type="scientific">Paenimyroides viscosum</name>
    <dbReference type="NCBI Taxonomy" id="2488729"/>
    <lineage>
        <taxon>Bacteria</taxon>
        <taxon>Pseudomonadati</taxon>
        <taxon>Bacteroidota</taxon>
        <taxon>Flavobacteriia</taxon>
        <taxon>Flavobacteriales</taxon>
        <taxon>Flavobacteriaceae</taxon>
        <taxon>Paenimyroides</taxon>
    </lineage>
</organism>
<feature type="transmembrane region" description="Helical" evidence="1">
    <location>
        <begin position="86"/>
        <end position="106"/>
    </location>
</feature>